<sequence length="497" mass="53720">MAFRLRTAILPFCTLLVLVACSSVEVPMNRPLPRNAAGEPDFAANYGFGSFGTLALGAETATPAARSDLLVFVAFSGGGKRSAAFAHGALRGLRGIPVQPAGQPGWSMLDDVDYISGVSGGSFPAAHYGLYRERHFETFGQDFLKRDVNAYIYGIYLLPWRWDWVVNPMVGTNDYMAQVYDRLMFHGATYADLLRRGPPIISVNATDITNEVSFPFIGGIFGLLCSDLNSFPIARAVAASNGFPVLFTPITIESHAEHCQGRRPPTMPPASWATPASASSRRAELGRILNVYADPEQTRYVHLMDGGIIDNLALRALLNVFVALGGNQEVFRATARDTRRVLILSVDGEAAPDRSLGRQRVVTGLGQIFSAVSGAQIDAFNFETLALARDEVAALVQGLREYRCREARTINGHRCDDVQGTVVHVSLQGIDDPAERARLQSIPTGLTIPDADVDALVEYGERLVSQHPEIRAVAAAAGTNLPPGTVTVARAPRRNGR</sequence>
<dbReference type="InterPro" id="IPR016035">
    <property type="entry name" value="Acyl_Trfase/lysoPLipase"/>
</dbReference>
<name>A0A9X9XE96_9PROT</name>
<feature type="short sequence motif" description="DGA/G" evidence="2">
    <location>
        <begin position="305"/>
        <end position="307"/>
    </location>
</feature>
<comment type="caution">
    <text evidence="2">Lacks conserved residue(s) required for the propagation of feature annotation.</text>
</comment>
<dbReference type="InterPro" id="IPR002641">
    <property type="entry name" value="PNPLA_dom"/>
</dbReference>
<protein>
    <submittedName>
        <fullName evidence="4">Patatin-like phospholipase family protein</fullName>
    </submittedName>
</protein>
<evidence type="ECO:0000259" key="3">
    <source>
        <dbReference type="PROSITE" id="PS51635"/>
    </source>
</evidence>
<comment type="caution">
    <text evidence="4">The sequence shown here is derived from an EMBL/GenBank/DDBJ whole genome shotgun (WGS) entry which is preliminary data.</text>
</comment>
<dbReference type="AlphaFoldDB" id="A0A9X9XE96"/>
<feature type="active site" description="Proton acceptor" evidence="2">
    <location>
        <position position="305"/>
    </location>
</feature>
<dbReference type="Gene3D" id="3.40.1090.10">
    <property type="entry name" value="Cytosolic phospholipase A2 catalytic domain"/>
    <property type="match status" value="2"/>
</dbReference>
<dbReference type="GO" id="GO:0016787">
    <property type="term" value="F:hydrolase activity"/>
    <property type="evidence" value="ECO:0007669"/>
    <property type="project" value="UniProtKB-UniRule"/>
</dbReference>
<evidence type="ECO:0000313" key="4">
    <source>
        <dbReference type="EMBL" id="MBR0682032.1"/>
    </source>
</evidence>
<evidence type="ECO:0000256" key="2">
    <source>
        <dbReference type="PROSITE-ProRule" id="PRU01161"/>
    </source>
</evidence>
<dbReference type="Pfam" id="PF01734">
    <property type="entry name" value="Patatin"/>
    <property type="match status" value="1"/>
</dbReference>
<dbReference type="GO" id="GO:0016042">
    <property type="term" value="P:lipid catabolic process"/>
    <property type="evidence" value="ECO:0007669"/>
    <property type="project" value="UniProtKB-UniRule"/>
</dbReference>
<dbReference type="SUPFAM" id="SSF52151">
    <property type="entry name" value="FabD/lysophospholipase-like"/>
    <property type="match status" value="1"/>
</dbReference>
<reference evidence="4" key="1">
    <citation type="submission" date="2020-01" db="EMBL/GenBank/DDBJ databases">
        <authorList>
            <person name="Rat A."/>
        </authorList>
    </citation>
    <scope>NUCLEOTIDE SEQUENCE</scope>
    <source>
        <strain evidence="4">LMG 31228</strain>
    </source>
</reference>
<organism evidence="4 5">
    <name type="scientific">Neoroseomonas eburnea</name>
    <dbReference type="NCBI Taxonomy" id="1346889"/>
    <lineage>
        <taxon>Bacteria</taxon>
        <taxon>Pseudomonadati</taxon>
        <taxon>Pseudomonadota</taxon>
        <taxon>Alphaproteobacteria</taxon>
        <taxon>Acetobacterales</taxon>
        <taxon>Acetobacteraceae</taxon>
        <taxon>Neoroseomonas</taxon>
    </lineage>
</organism>
<accession>A0A9X9XE96</accession>
<dbReference type="PROSITE" id="PS51257">
    <property type="entry name" value="PROKAR_LIPOPROTEIN"/>
    <property type="match status" value="1"/>
</dbReference>
<keyword evidence="5" id="KW-1185">Reference proteome</keyword>
<evidence type="ECO:0000313" key="5">
    <source>
        <dbReference type="Proteomes" id="UP001138709"/>
    </source>
</evidence>
<keyword evidence="1 2" id="KW-0443">Lipid metabolism</keyword>
<dbReference type="Proteomes" id="UP001138709">
    <property type="component" value="Unassembled WGS sequence"/>
</dbReference>
<feature type="short sequence motif" description="GXSXG" evidence="2">
    <location>
        <begin position="117"/>
        <end position="121"/>
    </location>
</feature>
<keyword evidence="2" id="KW-0442">Lipid degradation</keyword>
<gene>
    <name evidence="4" type="ORF">GXW74_16170</name>
</gene>
<dbReference type="EMBL" id="JAAEDL010000015">
    <property type="protein sequence ID" value="MBR0682032.1"/>
    <property type="molecule type" value="Genomic_DNA"/>
</dbReference>
<reference evidence="4" key="2">
    <citation type="journal article" date="2021" name="Syst. Appl. Microbiol.">
        <title>Roseomonas hellenica sp. nov., isolated from roots of wild-growing Alkanna tinctoria.</title>
        <authorList>
            <person name="Rat A."/>
            <person name="Naranjo H.D."/>
            <person name="Lebbe L."/>
            <person name="Cnockaert M."/>
            <person name="Krigas N."/>
            <person name="Grigoriadou K."/>
            <person name="Maloupa E."/>
            <person name="Willems A."/>
        </authorList>
    </citation>
    <scope>NUCLEOTIDE SEQUENCE</scope>
    <source>
        <strain evidence="4">LMG 31228</strain>
    </source>
</reference>
<feature type="domain" description="PNPLA" evidence="3">
    <location>
        <begin position="74"/>
        <end position="318"/>
    </location>
</feature>
<dbReference type="PROSITE" id="PS51635">
    <property type="entry name" value="PNPLA"/>
    <property type="match status" value="1"/>
</dbReference>
<dbReference type="RefSeq" id="WP_211847561.1">
    <property type="nucleotide sequence ID" value="NZ_JAAEDL010000015.1"/>
</dbReference>
<feature type="active site" description="Nucleophile" evidence="2">
    <location>
        <position position="119"/>
    </location>
</feature>
<keyword evidence="2" id="KW-0378">Hydrolase</keyword>
<proteinExistence type="predicted"/>
<evidence type="ECO:0000256" key="1">
    <source>
        <dbReference type="ARBA" id="ARBA00023098"/>
    </source>
</evidence>